<dbReference type="InterPro" id="IPR027417">
    <property type="entry name" value="P-loop_NTPase"/>
</dbReference>
<dbReference type="EMBL" id="JAWWNJ010000093">
    <property type="protein sequence ID" value="KAK6997202.1"/>
    <property type="molecule type" value="Genomic_DNA"/>
</dbReference>
<dbReference type="InterPro" id="IPR036322">
    <property type="entry name" value="WD40_repeat_dom_sf"/>
</dbReference>
<feature type="repeat" description="WD" evidence="3">
    <location>
        <begin position="1326"/>
        <end position="1367"/>
    </location>
</feature>
<dbReference type="InterPro" id="IPR019775">
    <property type="entry name" value="WD40_repeat_CS"/>
</dbReference>
<dbReference type="InterPro" id="IPR020472">
    <property type="entry name" value="WD40_PAC1"/>
</dbReference>
<dbReference type="SMART" id="SM00320">
    <property type="entry name" value="WD40"/>
    <property type="match status" value="16"/>
</dbReference>
<dbReference type="SUPFAM" id="SSF50998">
    <property type="entry name" value="Quinoprotein alcohol dehydrogenase-like"/>
    <property type="match status" value="1"/>
</dbReference>
<dbReference type="Pfam" id="PF23414">
    <property type="entry name" value="Beta-prop_EML_2"/>
    <property type="match status" value="1"/>
</dbReference>
<feature type="repeat" description="WD" evidence="3">
    <location>
        <begin position="897"/>
        <end position="938"/>
    </location>
</feature>
<dbReference type="PRINTS" id="PR00320">
    <property type="entry name" value="GPROTEINBRPT"/>
</dbReference>
<dbReference type="Pfam" id="PF24883">
    <property type="entry name" value="NPHP3_N"/>
    <property type="match status" value="1"/>
</dbReference>
<dbReference type="InterPro" id="IPR050349">
    <property type="entry name" value="WD_LIS1/nudF_dynein_reg"/>
</dbReference>
<dbReference type="Pfam" id="PF00168">
    <property type="entry name" value="C2"/>
    <property type="match status" value="1"/>
</dbReference>
<evidence type="ECO:0000259" key="5">
    <source>
        <dbReference type="PROSITE" id="PS50837"/>
    </source>
</evidence>
<feature type="repeat" description="WD" evidence="3">
    <location>
        <begin position="1498"/>
        <end position="1539"/>
    </location>
</feature>
<keyword evidence="7" id="KW-1185">Reference proteome</keyword>
<dbReference type="PROSITE" id="PS50294">
    <property type="entry name" value="WD_REPEATS_REGION"/>
    <property type="match status" value="15"/>
</dbReference>
<sequence>MAILIVHAVNNLVWNPGWRDFGKSPNLYVEVHDSKDHIFKTRIVKRNTKPTWTDSFELTSPPLSMLTFRLLHDAPGPDVRIAEAETTVGELMEQSSPNEAVVWLDMKAPNGEILGRLSVSLYAFTGGKGIGKMSEDTSKLKLQPLVGDALDSFVAVEGLSGAKISDTLSAVLSALENIVKVGDELAKIHPYANAAWKVLTSVYKIVQNQREADEKVAQLVEAMARLYSFAKEVDSVVNNSKPVQDIVLRITMQTMECALLLREYSGHGFLGRIAKTSILGVGQRIDELTAALLGLKDEFDRGIAVQTTVVSAQILDKVEKLENSSVLSDLKRARRSSHRPSTRRECLPGTRSEFIEHITQRLSTPSEARIVWLSGVAGSGKSTIATSVSEYFRGLGRLGIFLCFARNDMVGSDPILVLHAIAYGLATLHPHIEAAICMALSRDSNLVDAPIDKQFQELLLGPLESVKQHLIGPFIVVIDALDECADNSRNVLGNLITNFFTKLPAAFRFFVTSRPDFNITRLFRHKAVVEECSLDKAAENYHDISVYILDRLATIRQAHRLSCIWPGEDVIQQLINLSGTLFIWAATALDFVEGKKLFEPHKRLETLLKTPFQTGGNLDQLYTLALASDGDWDDKGFRESATAILAAIALAKAPMTDSAMDAILGLDDGTAARVLNFLGSVVQWSAGQPARTLHASFDDFLVSPHRVDNPWFFDVAKAKKSLASGCFMVMQKHLRFNICRLPDSHLLNSEVSGLKETRESHLTPALTYATRFWGPHLGDSEFDDEILVSLQGFLTGKFLFWLEVLSVLQEMASAPGILQFAQKYMLGKDKWIEMFLRDAQKFVSVFAPAIAESAPHIYISAIPLAPRQSAVRAQYLSWFPRLLRYTVPKSWVNLEKSLGHDSPVTSVAFSPDSQRIVSGSYDNTVHIWDAATGAAFGPLQGHVGPVTSVALSPDSQRIVSGSFDQTVRIWDAATGAAIREPLQGHDSWVTSVVFSPDSQHIVSGSYDNTVRLWDTATGAAIGEPLQGQVGLVTSVAFSPDGKHIVSGSDDNTVRIWDAATGQAIREPLQGHGNAVMSVAFSPDGKHIVSGSDDNTVRIWDAATGEAIGEPLQGHDSAVTSVAFSPDGKHIVSGSYDNTVRIWDAATCAAIGEPLQGHVNAVTSVAFSPDGKHIVSGSEDNTVRIWDAATGAAIGEPLQGHVSWVTSVAFSPDGQHIVSGSSDQTVRIWDAAIGEAIGEPLQGHISWITSVAFSPDGKHIVSGSEDNTVRSWDAATGAAIGEPLQGHGNTVTSVAFSPDGKHIVSGSHDNTVRLWDAATGEAIGEPLQGHDSAVTSVAFSPDAKHIVSGSDDNTVRIWDAATGQAMREPLQGHGNAVMSVAFSPDGKHIVSGSDDNTVRIWDAATGQAIREPLQGHGNAVMSVAFSPDGKHIVSGSDDNTVRIWDAATGQAIREPLQGHGNAVMSVAFSPDGKHIVSGSYDNTVRIWDAATCAAIGEPLQGHVSWVTSVAFSPDGKHIVSGSEDNTVRIWDAATGAAIGEPLQGHDSWFTSVVFSPDSQQNGSGSYDQTVWDAATGGEPLQDSTTDPIPWAFHGVQTLRQTQTSASSSLPPIPRGSFRDGWIFSTSSRLMWIPPMLRDSFCMPWCQLVISWRGVKSLDLSSFVHGTEWEKCIEQQYRNMQ</sequence>
<dbReference type="InterPro" id="IPR015943">
    <property type="entry name" value="WD40/YVTN_repeat-like_dom_sf"/>
</dbReference>
<dbReference type="InterPro" id="IPR007111">
    <property type="entry name" value="NACHT_NTPase"/>
</dbReference>
<evidence type="ECO:0000313" key="7">
    <source>
        <dbReference type="Proteomes" id="UP001362999"/>
    </source>
</evidence>
<keyword evidence="2" id="KW-0677">Repeat</keyword>
<feature type="repeat" description="WD" evidence="3">
    <location>
        <begin position="939"/>
        <end position="980"/>
    </location>
</feature>
<proteinExistence type="predicted"/>
<dbReference type="SUPFAM" id="SSF49562">
    <property type="entry name" value="C2 domain (Calcium/lipid-binding domain, CaLB)"/>
    <property type="match status" value="1"/>
</dbReference>
<dbReference type="Gene3D" id="3.40.50.300">
    <property type="entry name" value="P-loop containing nucleotide triphosphate hydrolases"/>
    <property type="match status" value="1"/>
</dbReference>
<feature type="domain" description="C2" evidence="4">
    <location>
        <begin position="1"/>
        <end position="104"/>
    </location>
</feature>
<feature type="repeat" description="WD" evidence="3">
    <location>
        <begin position="1025"/>
        <end position="1066"/>
    </location>
</feature>
<dbReference type="InterPro" id="IPR056884">
    <property type="entry name" value="NPHP3-like_N"/>
</dbReference>
<protein>
    <submittedName>
        <fullName evidence="6">WD40 repeat-like protein</fullName>
    </submittedName>
</protein>
<comment type="caution">
    <text evidence="6">The sequence shown here is derived from an EMBL/GenBank/DDBJ whole genome shotgun (WGS) entry which is preliminary data.</text>
</comment>
<evidence type="ECO:0000256" key="1">
    <source>
        <dbReference type="ARBA" id="ARBA00022574"/>
    </source>
</evidence>
<dbReference type="InterPro" id="IPR055442">
    <property type="entry name" value="Beta-prop_EML-like_2nd"/>
</dbReference>
<reference evidence="6 7" key="1">
    <citation type="journal article" date="2024" name="J Genomics">
        <title>Draft genome sequencing and assembly of Favolaschia claudopus CIRM-BRFM 2984 isolated from oak limbs.</title>
        <authorList>
            <person name="Navarro D."/>
            <person name="Drula E."/>
            <person name="Chaduli D."/>
            <person name="Cazenave R."/>
            <person name="Ahrendt S."/>
            <person name="Wang J."/>
            <person name="Lipzen A."/>
            <person name="Daum C."/>
            <person name="Barry K."/>
            <person name="Grigoriev I.V."/>
            <person name="Favel A."/>
            <person name="Rosso M.N."/>
            <person name="Martin F."/>
        </authorList>
    </citation>
    <scope>NUCLEOTIDE SEQUENCE [LARGE SCALE GENOMIC DNA]</scope>
    <source>
        <strain evidence="6 7">CIRM-BRFM 2984</strain>
    </source>
</reference>
<feature type="repeat" description="WD" evidence="3">
    <location>
        <begin position="1455"/>
        <end position="1487"/>
    </location>
</feature>
<dbReference type="PROSITE" id="PS00678">
    <property type="entry name" value="WD_REPEATS_1"/>
    <property type="match status" value="12"/>
</dbReference>
<dbReference type="Proteomes" id="UP001362999">
    <property type="component" value="Unassembled WGS sequence"/>
</dbReference>
<feature type="repeat" description="WD" evidence="3">
    <location>
        <begin position="1068"/>
        <end position="1109"/>
    </location>
</feature>
<organism evidence="6 7">
    <name type="scientific">Favolaschia claudopus</name>
    <dbReference type="NCBI Taxonomy" id="2862362"/>
    <lineage>
        <taxon>Eukaryota</taxon>
        <taxon>Fungi</taxon>
        <taxon>Dikarya</taxon>
        <taxon>Basidiomycota</taxon>
        <taxon>Agaricomycotina</taxon>
        <taxon>Agaricomycetes</taxon>
        <taxon>Agaricomycetidae</taxon>
        <taxon>Agaricales</taxon>
        <taxon>Marasmiineae</taxon>
        <taxon>Mycenaceae</taxon>
        <taxon>Favolaschia</taxon>
    </lineage>
</organism>
<dbReference type="SUPFAM" id="SSF52540">
    <property type="entry name" value="P-loop containing nucleoside triphosphate hydrolases"/>
    <property type="match status" value="1"/>
</dbReference>
<feature type="domain" description="NACHT" evidence="5">
    <location>
        <begin position="369"/>
        <end position="516"/>
    </location>
</feature>
<dbReference type="SMART" id="SM00239">
    <property type="entry name" value="C2"/>
    <property type="match status" value="1"/>
</dbReference>
<feature type="repeat" description="WD" evidence="3">
    <location>
        <begin position="1240"/>
        <end position="1281"/>
    </location>
</feature>
<feature type="repeat" description="WD" evidence="3">
    <location>
        <begin position="1154"/>
        <end position="1195"/>
    </location>
</feature>
<dbReference type="PANTHER" id="PTHR44129">
    <property type="entry name" value="WD REPEAT-CONTAINING PROTEIN POP1"/>
    <property type="match status" value="1"/>
</dbReference>
<dbReference type="CDD" id="cd00030">
    <property type="entry name" value="C2"/>
    <property type="match status" value="1"/>
</dbReference>
<dbReference type="CDD" id="cd00200">
    <property type="entry name" value="WD40"/>
    <property type="match status" value="3"/>
</dbReference>
<evidence type="ECO:0000313" key="6">
    <source>
        <dbReference type="EMBL" id="KAK6997202.1"/>
    </source>
</evidence>
<dbReference type="InterPro" id="IPR011047">
    <property type="entry name" value="Quinoprotein_ADH-like_sf"/>
</dbReference>
<dbReference type="Gene3D" id="2.130.10.10">
    <property type="entry name" value="YVTN repeat-like/Quinoprotein amine dehydrogenase"/>
    <property type="match status" value="8"/>
</dbReference>
<dbReference type="SUPFAM" id="SSF50978">
    <property type="entry name" value="WD40 repeat-like"/>
    <property type="match status" value="1"/>
</dbReference>
<dbReference type="InterPro" id="IPR000008">
    <property type="entry name" value="C2_dom"/>
</dbReference>
<keyword evidence="1 3" id="KW-0853">WD repeat</keyword>
<dbReference type="PROSITE" id="PS50837">
    <property type="entry name" value="NACHT"/>
    <property type="match status" value="1"/>
</dbReference>
<dbReference type="PROSITE" id="PS50082">
    <property type="entry name" value="WD_REPEATS_2"/>
    <property type="match status" value="15"/>
</dbReference>
<name>A0AAW0A1U7_9AGAR</name>
<feature type="repeat" description="WD" evidence="3">
    <location>
        <begin position="1111"/>
        <end position="1143"/>
    </location>
</feature>
<gene>
    <name evidence="6" type="ORF">R3P38DRAFT_1927466</name>
</gene>
<feature type="repeat" description="WD" evidence="3">
    <location>
        <begin position="982"/>
        <end position="1023"/>
    </location>
</feature>
<feature type="repeat" description="WD" evidence="3">
    <location>
        <begin position="1197"/>
        <end position="1238"/>
    </location>
</feature>
<evidence type="ECO:0000259" key="4">
    <source>
        <dbReference type="PROSITE" id="PS50004"/>
    </source>
</evidence>
<dbReference type="InterPro" id="IPR035892">
    <property type="entry name" value="C2_domain_sf"/>
</dbReference>
<evidence type="ECO:0000256" key="2">
    <source>
        <dbReference type="ARBA" id="ARBA00022737"/>
    </source>
</evidence>
<feature type="repeat" description="WD" evidence="3">
    <location>
        <begin position="1412"/>
        <end position="1453"/>
    </location>
</feature>
<evidence type="ECO:0000256" key="3">
    <source>
        <dbReference type="PROSITE-ProRule" id="PRU00221"/>
    </source>
</evidence>
<feature type="repeat" description="WD" evidence="3">
    <location>
        <begin position="1283"/>
        <end position="1324"/>
    </location>
</feature>
<dbReference type="PROSITE" id="PS50004">
    <property type="entry name" value="C2"/>
    <property type="match status" value="1"/>
</dbReference>
<dbReference type="Gene3D" id="2.60.40.150">
    <property type="entry name" value="C2 domain"/>
    <property type="match status" value="1"/>
</dbReference>
<dbReference type="Pfam" id="PF00400">
    <property type="entry name" value="WD40"/>
    <property type="match status" value="11"/>
</dbReference>
<accession>A0AAW0A1U7</accession>
<dbReference type="InterPro" id="IPR001680">
    <property type="entry name" value="WD40_rpt"/>
</dbReference>
<feature type="repeat" description="WD" evidence="3">
    <location>
        <begin position="1369"/>
        <end position="1410"/>
    </location>
</feature>